<evidence type="ECO:0000256" key="1">
    <source>
        <dbReference type="SAM" id="MobiDB-lite"/>
    </source>
</evidence>
<accession>A0A8D8X5C7</accession>
<feature type="compositionally biased region" description="Basic and acidic residues" evidence="1">
    <location>
        <begin position="84"/>
        <end position="108"/>
    </location>
</feature>
<proteinExistence type="predicted"/>
<name>A0A8D8X5C7_9HEMI</name>
<dbReference type="AlphaFoldDB" id="A0A8D8X5C7"/>
<reference evidence="2" key="1">
    <citation type="submission" date="2021-05" db="EMBL/GenBank/DDBJ databases">
        <authorList>
            <person name="Alioto T."/>
            <person name="Alioto T."/>
            <person name="Gomez Garrido J."/>
        </authorList>
    </citation>
    <scope>NUCLEOTIDE SEQUENCE</scope>
</reference>
<sequence>MSFLHIFSFSSQIPSTNIEFLNIEPPTLKRELEFFITFPPHLERRLLNPKGQNLNRSGHILCPKSQQQNQFPWKIIGGIFPKDTNNKNIKEKRIEHEPSTDNNGEKNR</sequence>
<protein>
    <submittedName>
        <fullName evidence="2">Uncharacterized protein</fullName>
    </submittedName>
</protein>
<evidence type="ECO:0000313" key="2">
    <source>
        <dbReference type="EMBL" id="CAG6684523.1"/>
    </source>
</evidence>
<feature type="region of interest" description="Disordered" evidence="1">
    <location>
        <begin position="76"/>
        <end position="108"/>
    </location>
</feature>
<dbReference type="EMBL" id="HBUF01267816">
    <property type="protein sequence ID" value="CAG6684523.1"/>
    <property type="molecule type" value="Transcribed_RNA"/>
</dbReference>
<organism evidence="2">
    <name type="scientific">Cacopsylla melanoneura</name>
    <dbReference type="NCBI Taxonomy" id="428564"/>
    <lineage>
        <taxon>Eukaryota</taxon>
        <taxon>Metazoa</taxon>
        <taxon>Ecdysozoa</taxon>
        <taxon>Arthropoda</taxon>
        <taxon>Hexapoda</taxon>
        <taxon>Insecta</taxon>
        <taxon>Pterygota</taxon>
        <taxon>Neoptera</taxon>
        <taxon>Paraneoptera</taxon>
        <taxon>Hemiptera</taxon>
        <taxon>Sternorrhyncha</taxon>
        <taxon>Psylloidea</taxon>
        <taxon>Psyllidae</taxon>
        <taxon>Psyllinae</taxon>
        <taxon>Cacopsylla</taxon>
    </lineage>
</organism>